<dbReference type="EMBL" id="VBTY01000080">
    <property type="protein sequence ID" value="MDG3495077.1"/>
    <property type="molecule type" value="Genomic_DNA"/>
</dbReference>
<proteinExistence type="predicted"/>
<dbReference type="AlphaFoldDB" id="A0A9X4M807"/>
<keyword evidence="3" id="KW-1185">Reference proteome</keyword>
<gene>
    <name evidence="2" type="ORF">FEV09_10960</name>
</gene>
<protein>
    <submittedName>
        <fullName evidence="2">Uncharacterized protein</fullName>
    </submittedName>
</protein>
<sequence>MFLRFRFLPILVSLSVCTVIGSNSLLAKSLNDNKESSLYTSYSQTIIAQAVVATVNSGTDQVADGVYMQTSVTVFSDGTISGGTHSWTNNKLQGAHGTVGIILFDRNGTWLHVSAPTQCGVAGRWDQSGPSDRTCPFSVEVPMRYFRRAASIAIVHQNAGGSQILEWMKSNSSQLLGIASALVLL</sequence>
<evidence type="ECO:0000313" key="3">
    <source>
        <dbReference type="Proteomes" id="UP001152872"/>
    </source>
</evidence>
<reference evidence="2" key="1">
    <citation type="submission" date="2019-05" db="EMBL/GenBank/DDBJ databases">
        <title>Whole genome sequencing of Pseudanabaena catenata USMAC16.</title>
        <authorList>
            <person name="Khan Z."/>
            <person name="Omar W.M."/>
            <person name="Convey P."/>
            <person name="Merican F."/>
            <person name="Najimudin N."/>
        </authorList>
    </citation>
    <scope>NUCLEOTIDE SEQUENCE</scope>
    <source>
        <strain evidence="2">USMAC16</strain>
    </source>
</reference>
<dbReference type="RefSeq" id="WP_009627188.1">
    <property type="nucleotide sequence ID" value="NZ_VBTY01000080.1"/>
</dbReference>
<keyword evidence="1" id="KW-0732">Signal</keyword>
<name>A0A9X4M807_9CYAN</name>
<evidence type="ECO:0000313" key="2">
    <source>
        <dbReference type="EMBL" id="MDG3495077.1"/>
    </source>
</evidence>
<dbReference type="Proteomes" id="UP001152872">
    <property type="component" value="Unassembled WGS sequence"/>
</dbReference>
<comment type="caution">
    <text evidence="2">The sequence shown here is derived from an EMBL/GenBank/DDBJ whole genome shotgun (WGS) entry which is preliminary data.</text>
</comment>
<feature type="chain" id="PRO_5040773575" evidence="1">
    <location>
        <begin position="28"/>
        <end position="185"/>
    </location>
</feature>
<feature type="signal peptide" evidence="1">
    <location>
        <begin position="1"/>
        <end position="27"/>
    </location>
</feature>
<evidence type="ECO:0000256" key="1">
    <source>
        <dbReference type="SAM" id="SignalP"/>
    </source>
</evidence>
<accession>A0A9X4M807</accession>
<organism evidence="2 3">
    <name type="scientific">Pseudanabaena catenata USMAC16</name>
    <dbReference type="NCBI Taxonomy" id="1855837"/>
    <lineage>
        <taxon>Bacteria</taxon>
        <taxon>Bacillati</taxon>
        <taxon>Cyanobacteriota</taxon>
        <taxon>Cyanophyceae</taxon>
        <taxon>Pseudanabaenales</taxon>
        <taxon>Pseudanabaenaceae</taxon>
        <taxon>Pseudanabaena</taxon>
    </lineage>
</organism>